<reference evidence="1" key="1">
    <citation type="submission" date="2023-01" db="EMBL/GenBank/DDBJ databases">
        <title>Colletotrichum chrysophilum M932 genome sequence.</title>
        <authorList>
            <person name="Baroncelli R."/>
        </authorList>
    </citation>
    <scope>NUCLEOTIDE SEQUENCE</scope>
    <source>
        <strain evidence="1">M932</strain>
    </source>
</reference>
<protein>
    <submittedName>
        <fullName evidence="1">Uncharacterized protein</fullName>
    </submittedName>
</protein>
<comment type="caution">
    <text evidence="1">The sequence shown here is derived from an EMBL/GenBank/DDBJ whole genome shotgun (WGS) entry which is preliminary data.</text>
</comment>
<accession>A0AAD9AWN0</accession>
<name>A0AAD9AWN0_9PEZI</name>
<dbReference type="AlphaFoldDB" id="A0AAD9AWN0"/>
<dbReference type="EMBL" id="JAQOWY010000044">
    <property type="protein sequence ID" value="KAK1854020.1"/>
    <property type="molecule type" value="Genomic_DNA"/>
</dbReference>
<gene>
    <name evidence="1" type="ORF">CCHR01_03325</name>
</gene>
<evidence type="ECO:0000313" key="2">
    <source>
        <dbReference type="Proteomes" id="UP001243330"/>
    </source>
</evidence>
<organism evidence="1 2">
    <name type="scientific">Colletotrichum chrysophilum</name>
    <dbReference type="NCBI Taxonomy" id="1836956"/>
    <lineage>
        <taxon>Eukaryota</taxon>
        <taxon>Fungi</taxon>
        <taxon>Dikarya</taxon>
        <taxon>Ascomycota</taxon>
        <taxon>Pezizomycotina</taxon>
        <taxon>Sordariomycetes</taxon>
        <taxon>Hypocreomycetidae</taxon>
        <taxon>Glomerellales</taxon>
        <taxon>Glomerellaceae</taxon>
        <taxon>Colletotrichum</taxon>
        <taxon>Colletotrichum gloeosporioides species complex</taxon>
    </lineage>
</organism>
<evidence type="ECO:0000313" key="1">
    <source>
        <dbReference type="EMBL" id="KAK1854020.1"/>
    </source>
</evidence>
<proteinExistence type="predicted"/>
<dbReference type="Proteomes" id="UP001243330">
    <property type="component" value="Unassembled WGS sequence"/>
</dbReference>
<keyword evidence="2" id="KW-1185">Reference proteome</keyword>
<sequence>MPITAICLIFCPGFQSRLRRPLLCIVEPPQITPDRSFVTAI</sequence>